<dbReference type="STRING" id="633697.EubceDRAFT1_2477"/>
<organism evidence="1 2">
    <name type="scientific">Eubacterium cellulosolvens (strain ATCC 43171 / JCM 9499 / 6)</name>
    <name type="common">Cillobacterium cellulosolvens</name>
    <dbReference type="NCBI Taxonomy" id="633697"/>
    <lineage>
        <taxon>Bacteria</taxon>
        <taxon>Bacillati</taxon>
        <taxon>Bacillota</taxon>
        <taxon>Clostridia</taxon>
        <taxon>Eubacteriales</taxon>
        <taxon>Eubacteriaceae</taxon>
        <taxon>Eubacterium</taxon>
    </lineage>
</organism>
<dbReference type="AlphaFoldDB" id="I5AWM8"/>
<keyword evidence="2" id="KW-1185">Reference proteome</keyword>
<accession>I5AWM8</accession>
<name>I5AWM8_EUBC6</name>
<sequence>MKWSKLGIFGGGILFGTAGLKILSSKDAKNVYTHCTAAVLRAKNTVVDRTTVLQENCTDIYEAAKQINEKRTEKERAAEIVEESTEA</sequence>
<dbReference type="EMBL" id="CM001487">
    <property type="protein sequence ID" value="EIM58201.1"/>
    <property type="molecule type" value="Genomic_DNA"/>
</dbReference>
<reference evidence="1 2" key="2">
    <citation type="submission" date="2012-02" db="EMBL/GenBank/DDBJ databases">
        <title>Improved High-Quality Draft sequence of Eubacterium cellulosolvens 6.</title>
        <authorList>
            <consortium name="US DOE Joint Genome Institute"/>
            <person name="Lucas S."/>
            <person name="Han J."/>
            <person name="Lapidus A."/>
            <person name="Cheng J.-F."/>
            <person name="Goodwin L."/>
            <person name="Pitluck S."/>
            <person name="Peters L."/>
            <person name="Mikhailova N."/>
            <person name="Gu W."/>
            <person name="Detter J.C."/>
            <person name="Han C."/>
            <person name="Tapia R."/>
            <person name="Land M."/>
            <person name="Hauser L."/>
            <person name="Kyrpides N."/>
            <person name="Ivanova N."/>
            <person name="Pagani I."/>
            <person name="Johnson E."/>
            <person name="Mukhopadhyay B."/>
            <person name="Anderson I."/>
            <person name="Woyke T."/>
        </authorList>
    </citation>
    <scope>NUCLEOTIDE SEQUENCE [LARGE SCALE GENOMIC DNA]</scope>
    <source>
        <strain evidence="1 2">6</strain>
    </source>
</reference>
<dbReference type="eggNOG" id="ENOG50330JY">
    <property type="taxonomic scope" value="Bacteria"/>
</dbReference>
<dbReference type="InterPro" id="IPR046092">
    <property type="entry name" value="DUF6110"/>
</dbReference>
<dbReference type="Pfam" id="PF19605">
    <property type="entry name" value="DUF6110"/>
    <property type="match status" value="1"/>
</dbReference>
<evidence type="ECO:0000313" key="1">
    <source>
        <dbReference type="EMBL" id="EIM58201.1"/>
    </source>
</evidence>
<dbReference type="HOGENOM" id="CLU_151795_0_0_9"/>
<proteinExistence type="predicted"/>
<protein>
    <submittedName>
        <fullName evidence="1">Uncharacterized protein</fullName>
    </submittedName>
</protein>
<reference evidence="1 2" key="1">
    <citation type="submission" date="2010-08" db="EMBL/GenBank/DDBJ databases">
        <authorList>
            <consortium name="US DOE Joint Genome Institute (JGI-PGF)"/>
            <person name="Lucas S."/>
            <person name="Copeland A."/>
            <person name="Lapidus A."/>
            <person name="Cheng J.-F."/>
            <person name="Bruce D."/>
            <person name="Goodwin L."/>
            <person name="Pitluck S."/>
            <person name="Land M.L."/>
            <person name="Hauser L."/>
            <person name="Chang Y.-J."/>
            <person name="Anderson I.J."/>
            <person name="Johnson E."/>
            <person name="Mulhopadhyay B."/>
            <person name="Kyrpides N."/>
            <person name="Woyke T.J."/>
        </authorList>
    </citation>
    <scope>NUCLEOTIDE SEQUENCE [LARGE SCALE GENOMIC DNA]</scope>
    <source>
        <strain evidence="1 2">6</strain>
    </source>
</reference>
<gene>
    <name evidence="1" type="ORF">EubceDRAFT1_2477</name>
</gene>
<dbReference type="Proteomes" id="UP000005753">
    <property type="component" value="Chromosome"/>
</dbReference>
<evidence type="ECO:0000313" key="2">
    <source>
        <dbReference type="Proteomes" id="UP000005753"/>
    </source>
</evidence>